<dbReference type="EMBL" id="SACL01000011">
    <property type="protein sequence ID" value="RVT91427.1"/>
    <property type="molecule type" value="Genomic_DNA"/>
</dbReference>
<gene>
    <name evidence="1" type="ORF">EOD42_22490</name>
</gene>
<dbReference type="OrthoDB" id="7375547at2"/>
<organism evidence="1 2">
    <name type="scientific">Rhodovarius crocodyli</name>
    <dbReference type="NCBI Taxonomy" id="1979269"/>
    <lineage>
        <taxon>Bacteria</taxon>
        <taxon>Pseudomonadati</taxon>
        <taxon>Pseudomonadota</taxon>
        <taxon>Alphaproteobacteria</taxon>
        <taxon>Acetobacterales</taxon>
        <taxon>Roseomonadaceae</taxon>
        <taxon>Rhodovarius</taxon>
    </lineage>
</organism>
<proteinExistence type="predicted"/>
<keyword evidence="2" id="KW-1185">Reference proteome</keyword>
<dbReference type="RefSeq" id="WP_127789845.1">
    <property type="nucleotide sequence ID" value="NZ_SACL01000011.1"/>
</dbReference>
<sequence>MFDAAAAEACEFLSIGGMLKARPAEESGRRYLYIEASNESVDYQGEVILARALSASAEYYLRYGNLDLDHVTVTGPRRGPADYALYEIGRPVDVKAERSRVMVKGELFTGTGPTAINANLVWDSLTRLNPPQRWYPSVGGAVLERSNEIDAQGNRRTVVTRTRWVNIGLSKTPVNLSVPTVSTVPYGVLAKSWGVDGLDLTKALTMAGAGSDAASLSGSAALVKQSLDRGVSSYFDFRNRAAREIRKGGLAMNARAISSHGEQLGLDPDEAAEWTERFLASLPGTASPSNNAKE</sequence>
<accession>A0A437M170</accession>
<dbReference type="AlphaFoldDB" id="A0A437M170"/>
<protein>
    <submittedName>
        <fullName evidence="1">Uncharacterized protein</fullName>
    </submittedName>
</protein>
<evidence type="ECO:0000313" key="1">
    <source>
        <dbReference type="EMBL" id="RVT91427.1"/>
    </source>
</evidence>
<comment type="caution">
    <text evidence="1">The sequence shown here is derived from an EMBL/GenBank/DDBJ whole genome shotgun (WGS) entry which is preliminary data.</text>
</comment>
<reference evidence="1 2" key="1">
    <citation type="submission" date="2019-01" db="EMBL/GenBank/DDBJ databases">
        <authorList>
            <person name="Chen W.-M."/>
        </authorList>
    </citation>
    <scope>NUCLEOTIDE SEQUENCE [LARGE SCALE GENOMIC DNA]</scope>
    <source>
        <strain evidence="1 2">CCP-6</strain>
    </source>
</reference>
<dbReference type="Proteomes" id="UP000282957">
    <property type="component" value="Unassembled WGS sequence"/>
</dbReference>
<evidence type="ECO:0000313" key="2">
    <source>
        <dbReference type="Proteomes" id="UP000282957"/>
    </source>
</evidence>
<name>A0A437M170_9PROT</name>